<comment type="caution">
    <text evidence="3">The sequence shown here is derived from an EMBL/GenBank/DDBJ whole genome shotgun (WGS) entry which is preliminary data.</text>
</comment>
<dbReference type="EMBL" id="JARJCN010000058">
    <property type="protein sequence ID" value="KAJ7079737.1"/>
    <property type="molecule type" value="Genomic_DNA"/>
</dbReference>
<evidence type="ECO:0000313" key="3">
    <source>
        <dbReference type="EMBL" id="KAJ7079737.1"/>
    </source>
</evidence>
<dbReference type="Gene3D" id="3.30.420.10">
    <property type="entry name" value="Ribonuclease H-like superfamily/Ribonuclease H"/>
    <property type="match status" value="1"/>
</dbReference>
<dbReference type="PANTHER" id="PTHR10322">
    <property type="entry name" value="DNA POLYMERASE CATALYTIC SUBUNIT"/>
    <property type="match status" value="1"/>
</dbReference>
<dbReference type="AlphaFoldDB" id="A0AAD6TVI4"/>
<evidence type="ECO:0000256" key="1">
    <source>
        <dbReference type="ARBA" id="ARBA00024411"/>
    </source>
</evidence>
<keyword evidence="4" id="KW-1185">Reference proteome</keyword>
<dbReference type="GO" id="GO:0006297">
    <property type="term" value="P:nucleotide-excision repair, DNA gap filling"/>
    <property type="evidence" value="ECO:0007669"/>
    <property type="project" value="TreeGrafter"/>
</dbReference>
<dbReference type="GO" id="GO:0045004">
    <property type="term" value="P:DNA replication proofreading"/>
    <property type="evidence" value="ECO:0007669"/>
    <property type="project" value="TreeGrafter"/>
</dbReference>
<dbReference type="Gene3D" id="3.30.342.10">
    <property type="entry name" value="DNA Polymerase, chain B, domain 1"/>
    <property type="match status" value="1"/>
</dbReference>
<accession>A0AAD6TVI4</accession>
<organism evidence="3 4">
    <name type="scientific">Mycena belliarum</name>
    <dbReference type="NCBI Taxonomy" id="1033014"/>
    <lineage>
        <taxon>Eukaryota</taxon>
        <taxon>Fungi</taxon>
        <taxon>Dikarya</taxon>
        <taxon>Basidiomycota</taxon>
        <taxon>Agaricomycotina</taxon>
        <taxon>Agaricomycetes</taxon>
        <taxon>Agaricomycetidae</taxon>
        <taxon>Agaricales</taxon>
        <taxon>Marasmiineae</taxon>
        <taxon>Mycenaceae</taxon>
        <taxon>Mycena</taxon>
    </lineage>
</organism>
<dbReference type="Pfam" id="PF03104">
    <property type="entry name" value="DNA_pol_B_exo1"/>
    <property type="match status" value="1"/>
</dbReference>
<evidence type="ECO:0000259" key="2">
    <source>
        <dbReference type="Pfam" id="PF03104"/>
    </source>
</evidence>
<dbReference type="GO" id="GO:0043625">
    <property type="term" value="C:delta DNA polymerase complex"/>
    <property type="evidence" value="ECO:0007669"/>
    <property type="project" value="TreeGrafter"/>
</dbReference>
<name>A0AAD6TVI4_9AGAR</name>
<gene>
    <name evidence="3" type="ORF">B0H15DRAFT_494343</name>
</gene>
<dbReference type="InterPro" id="IPR006133">
    <property type="entry name" value="DNA-dir_DNA_pol_B_exonuc"/>
</dbReference>
<dbReference type="InterPro" id="IPR012337">
    <property type="entry name" value="RNaseH-like_sf"/>
</dbReference>
<feature type="domain" description="DNA-directed DNA polymerase family B exonuclease" evidence="2">
    <location>
        <begin position="125"/>
        <end position="334"/>
    </location>
</feature>
<dbReference type="GO" id="GO:0006287">
    <property type="term" value="P:base-excision repair, gap-filling"/>
    <property type="evidence" value="ECO:0007669"/>
    <property type="project" value="TreeGrafter"/>
</dbReference>
<sequence>MDIHPHPKDPDVMLLYGITTAGHRVLVHVGEYFPYMFHFPPTRFQNDDVDDLFNLLNTELGGNGVWSTELLEAIMYPSGQPVDILKITATGMRSLDKIRGLLCSRRLKLHDYYFTKAHGIDESPVNNMLGFMHDCRLKPMFGVAIPAGNYQELPAAQKISSSQLEYTARYNDLFCLGKQENTAWIIFSFSVKTAFSDDNNSPLYDKDAVIQIAVMLTRKGQLEPYLRAIFTLGTCSPIVGAEIYEHEDETSLLLGWKEFLMKSDPDVITGDNIARFGLPYLILRAKQLGLSEFSILGRLDGEEAVAVSFDRSWKHTPMLAGRLVFDVRKYIQDTKLQTSPSRKALIAKYSTEFEGEKVDSAYNNTLQAGGPDERRRLAVSCLKEAYFPHRLMTCPLLQFMEGAIEAARTQNVPFNFYVTNGPELPKVRGYSSDQ</sequence>
<dbReference type="SUPFAM" id="SSF53098">
    <property type="entry name" value="Ribonuclease H-like"/>
    <property type="match status" value="1"/>
</dbReference>
<dbReference type="GO" id="GO:0003676">
    <property type="term" value="F:nucleic acid binding"/>
    <property type="evidence" value="ECO:0007669"/>
    <property type="project" value="InterPro"/>
</dbReference>
<dbReference type="Proteomes" id="UP001222325">
    <property type="component" value="Unassembled WGS sequence"/>
</dbReference>
<feature type="non-terminal residue" evidence="3">
    <location>
        <position position="1"/>
    </location>
</feature>
<dbReference type="GO" id="GO:0003887">
    <property type="term" value="F:DNA-directed DNA polymerase activity"/>
    <property type="evidence" value="ECO:0007669"/>
    <property type="project" value="TreeGrafter"/>
</dbReference>
<evidence type="ECO:0000313" key="4">
    <source>
        <dbReference type="Proteomes" id="UP001222325"/>
    </source>
</evidence>
<dbReference type="InterPro" id="IPR050240">
    <property type="entry name" value="DNA_pol_type-B"/>
</dbReference>
<dbReference type="GO" id="GO:0008296">
    <property type="term" value="F:3'-5'-DNA exonuclease activity"/>
    <property type="evidence" value="ECO:0007669"/>
    <property type="project" value="TreeGrafter"/>
</dbReference>
<protein>
    <recommendedName>
        <fullName evidence="1">DNA polymerase delta catalytic subunit</fullName>
    </recommendedName>
</protein>
<proteinExistence type="predicted"/>
<reference evidence="3" key="1">
    <citation type="submission" date="2023-03" db="EMBL/GenBank/DDBJ databases">
        <title>Massive genome expansion in bonnet fungi (Mycena s.s.) driven by repeated elements and novel gene families across ecological guilds.</title>
        <authorList>
            <consortium name="Lawrence Berkeley National Laboratory"/>
            <person name="Harder C.B."/>
            <person name="Miyauchi S."/>
            <person name="Viragh M."/>
            <person name="Kuo A."/>
            <person name="Thoen E."/>
            <person name="Andreopoulos B."/>
            <person name="Lu D."/>
            <person name="Skrede I."/>
            <person name="Drula E."/>
            <person name="Henrissat B."/>
            <person name="Morin E."/>
            <person name="Kohler A."/>
            <person name="Barry K."/>
            <person name="LaButti K."/>
            <person name="Morin E."/>
            <person name="Salamov A."/>
            <person name="Lipzen A."/>
            <person name="Mereny Z."/>
            <person name="Hegedus B."/>
            <person name="Baldrian P."/>
            <person name="Stursova M."/>
            <person name="Weitz H."/>
            <person name="Taylor A."/>
            <person name="Grigoriev I.V."/>
            <person name="Nagy L.G."/>
            <person name="Martin F."/>
            <person name="Kauserud H."/>
        </authorList>
    </citation>
    <scope>NUCLEOTIDE SEQUENCE</scope>
    <source>
        <strain evidence="3">CBHHK173m</strain>
    </source>
</reference>
<dbReference type="InterPro" id="IPR036397">
    <property type="entry name" value="RNaseH_sf"/>
</dbReference>
<dbReference type="PANTHER" id="PTHR10322:SF23">
    <property type="entry name" value="DNA POLYMERASE DELTA CATALYTIC SUBUNIT"/>
    <property type="match status" value="1"/>
</dbReference>